<dbReference type="Proteomes" id="UP001524547">
    <property type="component" value="Unassembled WGS sequence"/>
</dbReference>
<dbReference type="PROSITE" id="PS51257">
    <property type="entry name" value="PROKAR_LIPOPROTEIN"/>
    <property type="match status" value="1"/>
</dbReference>
<accession>A0ABT1W002</accession>
<evidence type="ECO:0008006" key="5">
    <source>
        <dbReference type="Google" id="ProtNLM"/>
    </source>
</evidence>
<dbReference type="CDD" id="cd22268">
    <property type="entry name" value="DPBB_RlpA-like"/>
    <property type="match status" value="1"/>
</dbReference>
<dbReference type="Gene3D" id="2.40.40.10">
    <property type="entry name" value="RlpA-like domain"/>
    <property type="match status" value="1"/>
</dbReference>
<evidence type="ECO:0000256" key="2">
    <source>
        <dbReference type="SAM" id="SignalP"/>
    </source>
</evidence>
<keyword evidence="4" id="KW-1185">Reference proteome</keyword>
<reference evidence="3 4" key="1">
    <citation type="submission" date="2022-06" db="EMBL/GenBank/DDBJ databases">
        <title>Rhizosaccharibacter gen. nov. sp. nov. KSS12, endophytic bacteria isolated from sugarcane.</title>
        <authorList>
            <person name="Pitiwittayakul N."/>
        </authorList>
    </citation>
    <scope>NUCLEOTIDE SEQUENCE [LARGE SCALE GENOMIC DNA]</scope>
    <source>
        <strain evidence="3 4">KSS12</strain>
    </source>
</reference>
<proteinExistence type="predicted"/>
<dbReference type="InterPro" id="IPR036908">
    <property type="entry name" value="RlpA-like_sf"/>
</dbReference>
<keyword evidence="2" id="KW-0732">Signal</keyword>
<dbReference type="RefSeq" id="WP_422920206.1">
    <property type="nucleotide sequence ID" value="NZ_JAMZEJ010000006.1"/>
</dbReference>
<evidence type="ECO:0000256" key="1">
    <source>
        <dbReference type="SAM" id="MobiDB-lite"/>
    </source>
</evidence>
<evidence type="ECO:0000313" key="4">
    <source>
        <dbReference type="Proteomes" id="UP001524547"/>
    </source>
</evidence>
<feature type="signal peptide" evidence="2">
    <location>
        <begin position="1"/>
        <end position="20"/>
    </location>
</feature>
<dbReference type="PANTHER" id="PTHR34183">
    <property type="entry name" value="ENDOLYTIC PEPTIDOGLYCAN TRANSGLYCOSYLASE RLPA"/>
    <property type="match status" value="1"/>
</dbReference>
<name>A0ABT1W002_9PROT</name>
<comment type="caution">
    <text evidence="3">The sequence shown here is derived from an EMBL/GenBank/DDBJ whole genome shotgun (WGS) entry which is preliminary data.</text>
</comment>
<sequence>MIRSWCGLACLLAAAGCTHKAPPAPRAVAHYELGSPWQGAAGSWFYPRESFTYEATGLATGYSPPAHGGLAADGERVGAADPVGSHQTLQLPCYLFVTNLDTGLRARIRIVDRGPADPGRILGLSPSAVRLLGGRPGQPMRVALQEDEDTSRRAVAALAGTPALALQAAPVAQVQQQDLPPPGGTMEPLSRPDASPPAMAEPGIAAFVPPPVGVERVPARATELWIDAGHFSERRFADAVAASIGGEVETEGVGRSRSFSVRGGPWGNVPAADAALDRARRAGVTGARIIVE</sequence>
<protein>
    <recommendedName>
        <fullName evidence="5">Endolytic peptidoglycan transglycosylase RlpA</fullName>
    </recommendedName>
</protein>
<dbReference type="PANTHER" id="PTHR34183:SF1">
    <property type="entry name" value="ENDOLYTIC PEPTIDOGLYCAN TRANSGLYCOSYLASE RLPA"/>
    <property type="match status" value="1"/>
</dbReference>
<evidence type="ECO:0000313" key="3">
    <source>
        <dbReference type="EMBL" id="MCQ8241467.1"/>
    </source>
</evidence>
<feature type="region of interest" description="Disordered" evidence="1">
    <location>
        <begin position="177"/>
        <end position="196"/>
    </location>
</feature>
<feature type="chain" id="PRO_5045091834" description="Endolytic peptidoglycan transglycosylase RlpA" evidence="2">
    <location>
        <begin position="21"/>
        <end position="292"/>
    </location>
</feature>
<gene>
    <name evidence="3" type="ORF">NFI88_11530</name>
</gene>
<organism evidence="3 4">
    <name type="scientific">Rhizosaccharibacter radicis</name>
    <dbReference type="NCBI Taxonomy" id="2782605"/>
    <lineage>
        <taxon>Bacteria</taxon>
        <taxon>Pseudomonadati</taxon>
        <taxon>Pseudomonadota</taxon>
        <taxon>Alphaproteobacteria</taxon>
        <taxon>Acetobacterales</taxon>
        <taxon>Acetobacteraceae</taxon>
        <taxon>Rhizosaccharibacter</taxon>
    </lineage>
</organism>
<dbReference type="EMBL" id="JAMZEJ010000006">
    <property type="protein sequence ID" value="MCQ8241467.1"/>
    <property type="molecule type" value="Genomic_DNA"/>
</dbReference>